<evidence type="ECO:0000313" key="2">
    <source>
        <dbReference type="Proteomes" id="UP000095594"/>
    </source>
</evidence>
<protein>
    <submittedName>
        <fullName evidence="1">Uncharacterized protein conserved in bacteria</fullName>
    </submittedName>
</protein>
<dbReference type="OrthoDB" id="1925408at2"/>
<dbReference type="Pfam" id="PF06949">
    <property type="entry name" value="DUF1292"/>
    <property type="match status" value="1"/>
</dbReference>
<name>A0A174DQ15_9CLOT</name>
<evidence type="ECO:0000313" key="1">
    <source>
        <dbReference type="EMBL" id="CUO26195.1"/>
    </source>
</evidence>
<accession>A0A174DQ15</accession>
<dbReference type="RefSeq" id="WP_055264745.1">
    <property type="nucleotide sequence ID" value="NZ_CABIXQ010000007.1"/>
</dbReference>
<sequence length="88" mass="10540">MEKENLEQEEKQIMTFLDEEGNKVEFEAIARIFLEEQEYLLLAPADDEESEDVYVFRIDNVEGKEELNLVEDDKEFLAVKKEYKKLLY</sequence>
<organism evidence="1 2">
    <name type="scientific">Clostridium disporicum</name>
    <dbReference type="NCBI Taxonomy" id="84024"/>
    <lineage>
        <taxon>Bacteria</taxon>
        <taxon>Bacillati</taxon>
        <taxon>Bacillota</taxon>
        <taxon>Clostridia</taxon>
        <taxon>Eubacteriales</taxon>
        <taxon>Clostridiaceae</taxon>
        <taxon>Clostridium</taxon>
    </lineage>
</organism>
<dbReference type="NCBIfam" id="NF010218">
    <property type="entry name" value="PRK13678.2-1"/>
    <property type="match status" value="1"/>
</dbReference>
<reference evidence="1 2" key="1">
    <citation type="submission" date="2015-09" db="EMBL/GenBank/DDBJ databases">
        <authorList>
            <consortium name="Pathogen Informatics"/>
        </authorList>
    </citation>
    <scope>NUCLEOTIDE SEQUENCE [LARGE SCALE GENOMIC DNA]</scope>
    <source>
        <strain evidence="1 2">2789STDY5834856</strain>
    </source>
</reference>
<dbReference type="Proteomes" id="UP000095594">
    <property type="component" value="Unassembled WGS sequence"/>
</dbReference>
<dbReference type="InterPro" id="IPR009711">
    <property type="entry name" value="UPF0473"/>
</dbReference>
<gene>
    <name evidence="1" type="ORF">ERS852471_01226</name>
</gene>
<dbReference type="AlphaFoldDB" id="A0A174DQ15"/>
<proteinExistence type="predicted"/>
<dbReference type="EMBL" id="CYZX01000007">
    <property type="protein sequence ID" value="CUO26195.1"/>
    <property type="molecule type" value="Genomic_DNA"/>
</dbReference>